<gene>
    <name evidence="1" type="ORF">A3C81_00255</name>
</gene>
<dbReference type="InterPro" id="IPR038763">
    <property type="entry name" value="DHH_sf"/>
</dbReference>
<protein>
    <recommendedName>
        <fullName evidence="3">DHHA1 domain-containing protein</fullName>
    </recommendedName>
</protein>
<dbReference type="EMBL" id="MGJY01000027">
    <property type="protein sequence ID" value="OGN15562.1"/>
    <property type="molecule type" value="Genomic_DNA"/>
</dbReference>
<dbReference type="AlphaFoldDB" id="A0A1F8FRB6"/>
<comment type="caution">
    <text evidence="1">The sequence shown here is derived from an EMBL/GenBank/DDBJ whole genome shotgun (WGS) entry which is preliminary data.</text>
</comment>
<organism evidence="1 2">
    <name type="scientific">Candidatus Yanofskybacteria bacterium RIFCSPHIGHO2_02_FULL_46_19</name>
    <dbReference type="NCBI Taxonomy" id="1802684"/>
    <lineage>
        <taxon>Bacteria</taxon>
        <taxon>Candidatus Yanofskyibacteriota</taxon>
    </lineage>
</organism>
<evidence type="ECO:0008006" key="3">
    <source>
        <dbReference type="Google" id="ProtNLM"/>
    </source>
</evidence>
<dbReference type="SUPFAM" id="SSF64182">
    <property type="entry name" value="DHH phosphoesterases"/>
    <property type="match status" value="1"/>
</dbReference>
<name>A0A1F8FRB6_9BACT</name>
<dbReference type="Proteomes" id="UP000177796">
    <property type="component" value="Unassembled WGS sequence"/>
</dbReference>
<reference evidence="1 2" key="1">
    <citation type="journal article" date="2016" name="Nat. Commun.">
        <title>Thousands of microbial genomes shed light on interconnected biogeochemical processes in an aquifer system.</title>
        <authorList>
            <person name="Anantharaman K."/>
            <person name="Brown C.T."/>
            <person name="Hug L.A."/>
            <person name="Sharon I."/>
            <person name="Castelle C.J."/>
            <person name="Probst A.J."/>
            <person name="Thomas B.C."/>
            <person name="Singh A."/>
            <person name="Wilkins M.J."/>
            <person name="Karaoz U."/>
            <person name="Brodie E.L."/>
            <person name="Williams K.H."/>
            <person name="Hubbard S.S."/>
            <person name="Banfield J.F."/>
        </authorList>
    </citation>
    <scope>NUCLEOTIDE SEQUENCE [LARGE SCALE GENOMIC DNA]</scope>
</reference>
<accession>A0A1F8FRB6</accession>
<evidence type="ECO:0000313" key="2">
    <source>
        <dbReference type="Proteomes" id="UP000177796"/>
    </source>
</evidence>
<evidence type="ECO:0000313" key="1">
    <source>
        <dbReference type="EMBL" id="OGN15562.1"/>
    </source>
</evidence>
<sequence length="324" mass="37488">MTFDLMPDAYTIYFHDDLDGTTSSAAFLRFFRERGKTVKDFVPVNYGPTFKSDWPDKKFSRPFVVVDFAYHPRAEWWFDHHQNPFVREEWKTGFKNDEKHFWDNKAPSCCGQVYGYLSKKFDFKFPPHFKELADEVDIMDGGLYKSIEDSLSRETPVRRIALSLECPDGANADYKRFLIQELSEKPAGKVAESGEVRRRFKSAKAELDRTCVHYKKNLEKRGRVAYIDNSLAGIETMSFANYDVYPDALYNVNIDKFYHGRVAGYHLSIGSNIMKREEVKVNLGDLVEKYNGGGHKYVAGIDLGTREEALRVAEYFVNYLNKNG</sequence>
<proteinExistence type="predicted"/>